<dbReference type="PANTHER" id="PTHR32099">
    <property type="entry name" value="CYSTEINE-RICH REPEAT SECRETORY PROTEIN"/>
    <property type="match status" value="1"/>
</dbReference>
<dbReference type="EMBL" id="CACVBM020001421">
    <property type="protein sequence ID" value="CAA7049642.1"/>
    <property type="molecule type" value="Genomic_DNA"/>
</dbReference>
<dbReference type="CDD" id="cd23509">
    <property type="entry name" value="Gnk2-like"/>
    <property type="match status" value="2"/>
</dbReference>
<evidence type="ECO:0000256" key="6">
    <source>
        <dbReference type="SAM" id="SignalP"/>
    </source>
</evidence>
<keyword evidence="2" id="KW-0677">Repeat</keyword>
<gene>
    <name evidence="8" type="ORF">MERR_LOCUS36877</name>
</gene>
<protein>
    <recommendedName>
        <fullName evidence="7">Gnk2-homologous domain-containing protein</fullName>
    </recommendedName>
</protein>
<keyword evidence="1 6" id="KW-0732">Signal</keyword>
<dbReference type="AlphaFoldDB" id="A0A6D2KCS6"/>
<feature type="region of interest" description="Disordered" evidence="5">
    <location>
        <begin position="252"/>
        <end position="278"/>
    </location>
</feature>
<feature type="signal peptide" evidence="6">
    <location>
        <begin position="1"/>
        <end position="19"/>
    </location>
</feature>
<dbReference type="FunFam" id="3.30.430.20:FF:000002">
    <property type="entry name" value="Cysteine-rich receptor-like protein kinase 10"/>
    <property type="match status" value="1"/>
</dbReference>
<organism evidence="8 9">
    <name type="scientific">Microthlaspi erraticum</name>
    <dbReference type="NCBI Taxonomy" id="1685480"/>
    <lineage>
        <taxon>Eukaryota</taxon>
        <taxon>Viridiplantae</taxon>
        <taxon>Streptophyta</taxon>
        <taxon>Embryophyta</taxon>
        <taxon>Tracheophyta</taxon>
        <taxon>Spermatophyta</taxon>
        <taxon>Magnoliopsida</taxon>
        <taxon>eudicotyledons</taxon>
        <taxon>Gunneridae</taxon>
        <taxon>Pentapetalae</taxon>
        <taxon>rosids</taxon>
        <taxon>malvids</taxon>
        <taxon>Brassicales</taxon>
        <taxon>Brassicaceae</taxon>
        <taxon>Coluteocarpeae</taxon>
        <taxon>Microthlaspi</taxon>
    </lineage>
</organism>
<evidence type="ECO:0000259" key="7">
    <source>
        <dbReference type="PROSITE" id="PS51473"/>
    </source>
</evidence>
<dbReference type="Pfam" id="PF01657">
    <property type="entry name" value="Stress-antifung"/>
    <property type="match status" value="2"/>
</dbReference>
<evidence type="ECO:0000256" key="3">
    <source>
        <dbReference type="ARBA" id="ARBA00047558"/>
    </source>
</evidence>
<dbReference type="PROSITE" id="PS51473">
    <property type="entry name" value="GNK2"/>
    <property type="match status" value="2"/>
</dbReference>
<evidence type="ECO:0000256" key="2">
    <source>
        <dbReference type="ARBA" id="ARBA00022737"/>
    </source>
</evidence>
<proteinExistence type="predicted"/>
<dbReference type="PANTHER" id="PTHR32099:SF42">
    <property type="entry name" value="CYSTEINE-RICH RECEPTOR-LIKE PROTEIN KINASE 9-RELATED"/>
    <property type="match status" value="1"/>
</dbReference>
<evidence type="ECO:0000256" key="5">
    <source>
        <dbReference type="SAM" id="MobiDB-lite"/>
    </source>
</evidence>
<evidence type="ECO:0000256" key="1">
    <source>
        <dbReference type="ARBA" id="ARBA00022729"/>
    </source>
</evidence>
<comment type="catalytic activity">
    <reaction evidence="4">
        <text>L-threonyl-[protein] + ATP = O-phospho-L-threonyl-[protein] + ADP + H(+)</text>
        <dbReference type="Rhea" id="RHEA:46608"/>
        <dbReference type="Rhea" id="RHEA-COMP:11060"/>
        <dbReference type="Rhea" id="RHEA-COMP:11605"/>
        <dbReference type="ChEBI" id="CHEBI:15378"/>
        <dbReference type="ChEBI" id="CHEBI:30013"/>
        <dbReference type="ChEBI" id="CHEBI:30616"/>
        <dbReference type="ChEBI" id="CHEBI:61977"/>
        <dbReference type="ChEBI" id="CHEBI:456216"/>
    </reaction>
</comment>
<dbReference type="Proteomes" id="UP000467841">
    <property type="component" value="Unassembled WGS sequence"/>
</dbReference>
<evidence type="ECO:0000313" key="8">
    <source>
        <dbReference type="EMBL" id="CAA7049642.1"/>
    </source>
</evidence>
<reference evidence="8" key="1">
    <citation type="submission" date="2020-01" db="EMBL/GenBank/DDBJ databases">
        <authorList>
            <person name="Mishra B."/>
        </authorList>
    </citation>
    <scope>NUCLEOTIDE SEQUENCE [LARGE SCALE GENOMIC DNA]</scope>
</reference>
<feature type="chain" id="PRO_5025399057" description="Gnk2-homologous domain-containing protein" evidence="6">
    <location>
        <begin position="20"/>
        <end position="299"/>
    </location>
</feature>
<dbReference type="Gene3D" id="3.30.430.20">
    <property type="entry name" value="Gnk2 domain, C-X8-C-X2-C motif"/>
    <property type="match status" value="2"/>
</dbReference>
<feature type="domain" description="Gnk2-homologous" evidence="7">
    <location>
        <begin position="27"/>
        <end position="131"/>
    </location>
</feature>
<comment type="catalytic activity">
    <reaction evidence="3">
        <text>L-seryl-[protein] + ATP = O-phospho-L-seryl-[protein] + ADP + H(+)</text>
        <dbReference type="Rhea" id="RHEA:17989"/>
        <dbReference type="Rhea" id="RHEA-COMP:9863"/>
        <dbReference type="Rhea" id="RHEA-COMP:11604"/>
        <dbReference type="ChEBI" id="CHEBI:15378"/>
        <dbReference type="ChEBI" id="CHEBI:29999"/>
        <dbReference type="ChEBI" id="CHEBI:30616"/>
        <dbReference type="ChEBI" id="CHEBI:83421"/>
        <dbReference type="ChEBI" id="CHEBI:456216"/>
    </reaction>
</comment>
<dbReference type="InterPro" id="IPR002902">
    <property type="entry name" value="GNK2"/>
</dbReference>
<accession>A0A6D2KCS6</accession>
<keyword evidence="9" id="KW-1185">Reference proteome</keyword>
<sequence>MSFIFLFLFSLFTSSRAVAQIANKDPFFIYNVCPNTTTYSRNSTYFANLRTLLSSLSSRNASYSTGFQNATAGQAIDRVTGLFLCRGDLSPEVCRNCVAFAVNETLKTCPNEKEVTLFYEECMLRYSHRNILSTLRFDGGVILTNADNISSNRTDQFKDFVSSTMNQAAVEAASSARKFYTVKARWTPLHILYGLVQCTPDLTRQDCLTCLNQSIYRMPLDKIGGRLLYPSCNSRYELYAFYNETSIRPAPPPLLQPRLSTPPVSSPPMSSPSRAGKGGNSNVLVVAIVVLVTRLFCFS</sequence>
<dbReference type="InterPro" id="IPR038408">
    <property type="entry name" value="GNK2_sf"/>
</dbReference>
<dbReference type="FunFam" id="3.30.430.20:FF:000013">
    <property type="entry name" value="Cysteine-rich RLK (RECEPTOR-like protein kinase) 23"/>
    <property type="match status" value="1"/>
</dbReference>
<feature type="domain" description="Gnk2-homologous" evidence="7">
    <location>
        <begin position="137"/>
        <end position="241"/>
    </location>
</feature>
<evidence type="ECO:0000313" key="9">
    <source>
        <dbReference type="Proteomes" id="UP000467841"/>
    </source>
</evidence>
<dbReference type="OrthoDB" id="688481at2759"/>
<comment type="caution">
    <text evidence="8">The sequence shown here is derived from an EMBL/GenBank/DDBJ whole genome shotgun (WGS) entry which is preliminary data.</text>
</comment>
<name>A0A6D2KCS6_9BRAS</name>
<evidence type="ECO:0000256" key="4">
    <source>
        <dbReference type="ARBA" id="ARBA00047951"/>
    </source>
</evidence>